<organism evidence="1 2">
    <name type="scientific">Dactylococcopsis salina (strain PCC 8305)</name>
    <name type="common">Myxobactron salinum</name>
    <dbReference type="NCBI Taxonomy" id="13035"/>
    <lineage>
        <taxon>Bacteria</taxon>
        <taxon>Bacillati</taxon>
        <taxon>Cyanobacteriota</taxon>
        <taxon>Cyanophyceae</taxon>
        <taxon>Nodosilineales</taxon>
        <taxon>Cymatolegaceae</taxon>
        <taxon>Dactylococcopsis</taxon>
    </lineage>
</organism>
<dbReference type="AlphaFoldDB" id="K9YTX7"/>
<name>K9YTX7_DACS8</name>
<protein>
    <submittedName>
        <fullName evidence="1">Uncharacterized protein</fullName>
    </submittedName>
</protein>
<dbReference type="OrthoDB" id="9796641at2"/>
<keyword evidence="2" id="KW-1185">Reference proteome</keyword>
<evidence type="ECO:0000313" key="1">
    <source>
        <dbReference type="EMBL" id="AFZ50344.1"/>
    </source>
</evidence>
<dbReference type="STRING" id="13035.Dacsa_1678"/>
<dbReference type="Proteomes" id="UP000010482">
    <property type="component" value="Chromosome"/>
</dbReference>
<sequence>MTTVHKHLDDIPLMGKKRAEDIKLKPDEEIDYSEIPPLDEDFFREAKCVKRQLKKQKRFSSR</sequence>
<dbReference type="HOGENOM" id="CLU_2896603_0_0_3"/>
<accession>K9YTX7</accession>
<dbReference type="RefSeq" id="WP_015229341.1">
    <property type="nucleotide sequence ID" value="NC_019780.1"/>
</dbReference>
<evidence type="ECO:0000313" key="2">
    <source>
        <dbReference type="Proteomes" id="UP000010482"/>
    </source>
</evidence>
<reference evidence="1" key="1">
    <citation type="submission" date="2012-04" db="EMBL/GenBank/DDBJ databases">
        <title>Finished genome of Dactylococcopsis salina PCC 8305.</title>
        <authorList>
            <consortium name="US DOE Joint Genome Institute"/>
            <person name="Gugger M."/>
            <person name="Coursin T."/>
            <person name="Rippka R."/>
            <person name="Tandeau De Marsac N."/>
            <person name="Huntemann M."/>
            <person name="Wei C.-L."/>
            <person name="Han J."/>
            <person name="Detter J.C."/>
            <person name="Han C."/>
            <person name="Tapia R."/>
            <person name="Daligault H."/>
            <person name="Chen A."/>
            <person name="Krypides N."/>
            <person name="Mavromatis K."/>
            <person name="Markowitz V."/>
            <person name="Szeto E."/>
            <person name="Ivanova N."/>
            <person name="Ovchinnikova G."/>
            <person name="Pagani I."/>
            <person name="Pati A."/>
            <person name="Goodwin L."/>
            <person name="Peters L."/>
            <person name="Pitluck S."/>
            <person name="Woyke T."/>
            <person name="Kerfeld C."/>
        </authorList>
    </citation>
    <scope>NUCLEOTIDE SEQUENCE [LARGE SCALE GENOMIC DNA]</scope>
    <source>
        <strain evidence="1">PCC 8305</strain>
    </source>
</reference>
<gene>
    <name evidence="1" type="ORF">Dacsa_1678</name>
</gene>
<proteinExistence type="predicted"/>
<dbReference type="EMBL" id="CP003944">
    <property type="protein sequence ID" value="AFZ50344.1"/>
    <property type="molecule type" value="Genomic_DNA"/>
</dbReference>
<dbReference type="KEGG" id="dsl:Dacsa_1678"/>